<accession>A0AA89B7C0</accession>
<evidence type="ECO:0000256" key="2">
    <source>
        <dbReference type="ARBA" id="ARBA00006722"/>
    </source>
</evidence>
<evidence type="ECO:0000256" key="5">
    <source>
        <dbReference type="SAM" id="SignalP"/>
    </source>
</evidence>
<comment type="subcellular location">
    <subcellularLocation>
        <location evidence="1">Secreted</location>
    </subcellularLocation>
</comment>
<name>A0AA89B7C0_9ASTE</name>
<comment type="similarity">
    <text evidence="2">Belongs to the DEFL family.</text>
</comment>
<dbReference type="PANTHER" id="PTHR34450:SF9">
    <property type="entry name" value="DEFENSIN-LIKE PROTEIN 242-RELATED"/>
    <property type="match status" value="1"/>
</dbReference>
<feature type="chain" id="PRO_5041641028" evidence="5">
    <location>
        <begin position="26"/>
        <end position="172"/>
    </location>
</feature>
<organism evidence="6 7">
    <name type="scientific">Escallonia herrerae</name>
    <dbReference type="NCBI Taxonomy" id="1293975"/>
    <lineage>
        <taxon>Eukaryota</taxon>
        <taxon>Viridiplantae</taxon>
        <taxon>Streptophyta</taxon>
        <taxon>Embryophyta</taxon>
        <taxon>Tracheophyta</taxon>
        <taxon>Spermatophyta</taxon>
        <taxon>Magnoliopsida</taxon>
        <taxon>eudicotyledons</taxon>
        <taxon>Gunneridae</taxon>
        <taxon>Pentapetalae</taxon>
        <taxon>asterids</taxon>
        <taxon>campanulids</taxon>
        <taxon>Escalloniales</taxon>
        <taxon>Escalloniaceae</taxon>
        <taxon>Escallonia</taxon>
    </lineage>
</organism>
<proteinExistence type="inferred from homology"/>
<evidence type="ECO:0000256" key="3">
    <source>
        <dbReference type="ARBA" id="ARBA00022525"/>
    </source>
</evidence>
<keyword evidence="4 5" id="KW-0732">Signal</keyword>
<dbReference type="Pfam" id="PF06876">
    <property type="entry name" value="SCRL"/>
    <property type="match status" value="1"/>
</dbReference>
<reference evidence="6" key="1">
    <citation type="submission" date="2022-12" db="EMBL/GenBank/DDBJ databases">
        <title>Draft genome assemblies for two species of Escallonia (Escalloniales).</title>
        <authorList>
            <person name="Chanderbali A."/>
            <person name="Dervinis C."/>
            <person name="Anghel I."/>
            <person name="Soltis D."/>
            <person name="Soltis P."/>
            <person name="Zapata F."/>
        </authorList>
    </citation>
    <scope>NUCLEOTIDE SEQUENCE</scope>
    <source>
        <strain evidence="6">UCBG64.0493</strain>
        <tissue evidence="6">Leaf</tissue>
    </source>
</reference>
<dbReference type="GO" id="GO:0007165">
    <property type="term" value="P:signal transduction"/>
    <property type="evidence" value="ECO:0007669"/>
    <property type="project" value="InterPro"/>
</dbReference>
<evidence type="ECO:0000256" key="1">
    <source>
        <dbReference type="ARBA" id="ARBA00004613"/>
    </source>
</evidence>
<keyword evidence="7" id="KW-1185">Reference proteome</keyword>
<comment type="caution">
    <text evidence="6">The sequence shown here is derived from an EMBL/GenBank/DDBJ whole genome shotgun (WGS) entry which is preliminary data.</text>
</comment>
<dbReference type="EMBL" id="JAVXUP010000327">
    <property type="protein sequence ID" value="KAK3030810.1"/>
    <property type="molecule type" value="Genomic_DNA"/>
</dbReference>
<dbReference type="PANTHER" id="PTHR34450">
    <property type="entry name" value="DEFENSIN-LIKE PROTEIN 245-RELATED"/>
    <property type="match status" value="1"/>
</dbReference>
<evidence type="ECO:0000313" key="6">
    <source>
        <dbReference type="EMBL" id="KAK3030810.1"/>
    </source>
</evidence>
<dbReference type="AlphaFoldDB" id="A0AA89B7C0"/>
<dbReference type="GO" id="GO:0005576">
    <property type="term" value="C:extracellular region"/>
    <property type="evidence" value="ECO:0007669"/>
    <property type="project" value="UniProtKB-SubCell"/>
</dbReference>
<keyword evidence="3" id="KW-0964">Secreted</keyword>
<gene>
    <name evidence="6" type="ORF">RJ639_037191</name>
</gene>
<sequence>MEKQVFFVITMCAVSTLFLLNPVEGQGSNYCPHKEVQRASCSDFITCGASLPASAMAKDCVCTPQPPDHRLCACSVVKMKKRHAFPVLMYGILLLSLLESSTGQEPYYCPHRTKDVFHGSCKDLVMACVVAYPASSMPRDCKCTNLPQESRLCECYVVCGFTPPGVEPPTPM</sequence>
<feature type="signal peptide" evidence="5">
    <location>
        <begin position="1"/>
        <end position="25"/>
    </location>
</feature>
<dbReference type="InterPro" id="IPR010682">
    <property type="entry name" value="SCRL"/>
</dbReference>
<protein>
    <submittedName>
        <fullName evidence="6">Uncharacterized protein</fullName>
    </submittedName>
</protein>
<evidence type="ECO:0000313" key="7">
    <source>
        <dbReference type="Proteomes" id="UP001188597"/>
    </source>
</evidence>
<evidence type="ECO:0000256" key="4">
    <source>
        <dbReference type="ARBA" id="ARBA00022729"/>
    </source>
</evidence>
<dbReference type="Proteomes" id="UP001188597">
    <property type="component" value="Unassembled WGS sequence"/>
</dbReference>